<dbReference type="PROSITE" id="PS50005">
    <property type="entry name" value="TPR"/>
    <property type="match status" value="1"/>
</dbReference>
<dbReference type="SUPFAM" id="SSF48452">
    <property type="entry name" value="TPR-like"/>
    <property type="match status" value="2"/>
</dbReference>
<dbReference type="GO" id="GO:0030295">
    <property type="term" value="F:protein kinase activator activity"/>
    <property type="evidence" value="ECO:0007669"/>
    <property type="project" value="TreeGrafter"/>
</dbReference>
<evidence type="ECO:0000256" key="10">
    <source>
        <dbReference type="SAM" id="Coils"/>
    </source>
</evidence>
<dbReference type="Pfam" id="PF00512">
    <property type="entry name" value="HisKA"/>
    <property type="match status" value="1"/>
</dbReference>
<accession>A0A179DF47</accession>
<keyword evidence="8" id="KW-0902">Two-component regulatory system</keyword>
<dbReference type="Gene3D" id="1.10.287.130">
    <property type="match status" value="1"/>
</dbReference>
<dbReference type="InterPro" id="IPR005467">
    <property type="entry name" value="His_kinase_dom"/>
</dbReference>
<dbReference type="InterPro" id="IPR003661">
    <property type="entry name" value="HisK_dim/P_dom"/>
</dbReference>
<feature type="domain" description="Histidine kinase" evidence="12">
    <location>
        <begin position="425"/>
        <end position="639"/>
    </location>
</feature>
<dbReference type="GO" id="GO:0005524">
    <property type="term" value="F:ATP binding"/>
    <property type="evidence" value="ECO:0007669"/>
    <property type="project" value="UniProtKB-KW"/>
</dbReference>
<comment type="catalytic activity">
    <reaction evidence="1">
        <text>ATP + protein L-histidine = ADP + protein N-phospho-L-histidine.</text>
        <dbReference type="EC" id="2.7.13.3"/>
    </reaction>
</comment>
<dbReference type="PANTHER" id="PTHR42878:SF7">
    <property type="entry name" value="SENSOR HISTIDINE KINASE GLRK"/>
    <property type="match status" value="1"/>
</dbReference>
<dbReference type="Gene3D" id="1.25.40.10">
    <property type="entry name" value="Tetratricopeptide repeat domain"/>
    <property type="match status" value="1"/>
</dbReference>
<keyword evidence="11" id="KW-1133">Transmembrane helix</keyword>
<comment type="caution">
    <text evidence="13">The sequence shown here is derived from an EMBL/GenBank/DDBJ whole genome shotgun (WGS) entry which is preliminary data.</text>
</comment>
<evidence type="ECO:0000259" key="12">
    <source>
        <dbReference type="PROSITE" id="PS50109"/>
    </source>
</evidence>
<reference evidence="13 14" key="2">
    <citation type="submission" date="2016-06" db="EMBL/GenBank/DDBJ databases">
        <title>Pedobacter psychrophilus sp. nov., isolated from Antarctic fragmentary rock.</title>
        <authorList>
            <person name="Svec P."/>
        </authorList>
    </citation>
    <scope>NUCLEOTIDE SEQUENCE [LARGE SCALE GENOMIC DNA]</scope>
    <source>
        <strain evidence="13 14">CCM 8644</strain>
    </source>
</reference>
<dbReference type="InterPro" id="IPR050351">
    <property type="entry name" value="BphY/WalK/GraS-like"/>
</dbReference>
<dbReference type="RefSeq" id="WP_068822214.1">
    <property type="nucleotide sequence ID" value="NZ_LWHJ01000027.1"/>
</dbReference>
<dbReference type="AlphaFoldDB" id="A0A179DF47"/>
<name>A0A179DF47_9SPHI</name>
<dbReference type="InterPro" id="IPR036097">
    <property type="entry name" value="HisK_dim/P_sf"/>
</dbReference>
<sequence>MLKLLLSIVFGSLFFGSRDYSNFQKGENNRDSISIVFDKLQQKKPSKLVIDEINDLASNVLEKDYIQSLTFSKISLGLAEHLHYEKGQAEALNNIGASFNAAENYTIALAQIDKALTLSKNINDGFLLAKINNTKGLLLLNLGYYNESLIIFNQSLQNLKKIDQHHPYIGAVLHNIGFLYLKKEENLKSIKYFNESIANQSKNKNWLAKNYFERAVAYKNLSNYTQARADARMSIKISEQISDFVQVVNNLNLLGNIYLNFDDSKTAAQLLNKGLQLSTLHNLSQEKLTVYKSLSRLAENSKNYKSAFLIEKSYNQLYDSLYNKDRYRQLDEFRVYYGAQQKQTENIALKKSNLKKEIKIQNINYFLLGFIILLILTVYLLWMIFERGKRMDKTNNILTLQNEEINRQKKELEELNQWKSKFFSIVSHDLRSPILSLKGMLELYHSNLLNDEELNLFMNELDKNFRNTANLMDNLLMWAKSQMQGQKLNKKEIDLYQITKDNIEVLHQKIDEKKLKFSNLIHLRFAYADEESISIVVRNLIANAIKFSKHGDEIVINSDKKDNKLIFCIKDNGVGMTSEQVTKVLSRVFYTTSGTKEEKGTGLGILLCDEFVRKNGGEFWIESELGNGSSFYFSLPLKK</sequence>
<evidence type="ECO:0000256" key="3">
    <source>
        <dbReference type="ARBA" id="ARBA00022553"/>
    </source>
</evidence>
<proteinExistence type="predicted"/>
<keyword evidence="9" id="KW-0802">TPR repeat</keyword>
<dbReference type="SUPFAM" id="SSF47384">
    <property type="entry name" value="Homodimeric domain of signal transducing histidine kinase"/>
    <property type="match status" value="1"/>
</dbReference>
<keyword evidence="5" id="KW-0547">Nucleotide-binding</keyword>
<evidence type="ECO:0000313" key="14">
    <source>
        <dbReference type="Proteomes" id="UP000078459"/>
    </source>
</evidence>
<dbReference type="Gene3D" id="3.30.565.10">
    <property type="entry name" value="Histidine kinase-like ATPase, C-terminal domain"/>
    <property type="match status" value="1"/>
</dbReference>
<protein>
    <recommendedName>
        <fullName evidence="2">histidine kinase</fullName>
        <ecNumber evidence="2">2.7.13.3</ecNumber>
    </recommendedName>
</protein>
<dbReference type="Pfam" id="PF02518">
    <property type="entry name" value="HATPase_c"/>
    <property type="match status" value="1"/>
</dbReference>
<dbReference type="CDD" id="cd00075">
    <property type="entry name" value="HATPase"/>
    <property type="match status" value="1"/>
</dbReference>
<evidence type="ECO:0000256" key="4">
    <source>
        <dbReference type="ARBA" id="ARBA00022679"/>
    </source>
</evidence>
<evidence type="ECO:0000256" key="5">
    <source>
        <dbReference type="ARBA" id="ARBA00022741"/>
    </source>
</evidence>
<dbReference type="SMART" id="SM00388">
    <property type="entry name" value="HisKA"/>
    <property type="match status" value="1"/>
</dbReference>
<dbReference type="PRINTS" id="PR00344">
    <property type="entry name" value="BCTRLSENSOR"/>
</dbReference>
<dbReference type="SUPFAM" id="SSF55874">
    <property type="entry name" value="ATPase domain of HSP90 chaperone/DNA topoisomerase II/histidine kinase"/>
    <property type="match status" value="1"/>
</dbReference>
<feature type="coiled-coil region" evidence="10">
    <location>
        <begin position="391"/>
        <end position="418"/>
    </location>
</feature>
<dbReference type="PANTHER" id="PTHR42878">
    <property type="entry name" value="TWO-COMPONENT HISTIDINE KINASE"/>
    <property type="match status" value="1"/>
</dbReference>
<dbReference type="InterPro" id="IPR003594">
    <property type="entry name" value="HATPase_dom"/>
</dbReference>
<dbReference type="GO" id="GO:0000156">
    <property type="term" value="F:phosphorelay response regulator activity"/>
    <property type="evidence" value="ECO:0007669"/>
    <property type="project" value="TreeGrafter"/>
</dbReference>
<dbReference type="OrthoDB" id="9810447at2"/>
<dbReference type="SMART" id="SM00387">
    <property type="entry name" value="HATPase_c"/>
    <property type="match status" value="1"/>
</dbReference>
<evidence type="ECO:0000256" key="2">
    <source>
        <dbReference type="ARBA" id="ARBA00012438"/>
    </source>
</evidence>
<organism evidence="13 14">
    <name type="scientific">Pedobacter psychrophilus</name>
    <dbReference type="NCBI Taxonomy" id="1826909"/>
    <lineage>
        <taxon>Bacteria</taxon>
        <taxon>Pseudomonadati</taxon>
        <taxon>Bacteroidota</taxon>
        <taxon>Sphingobacteriia</taxon>
        <taxon>Sphingobacteriales</taxon>
        <taxon>Sphingobacteriaceae</taxon>
        <taxon>Pedobacter</taxon>
    </lineage>
</organism>
<evidence type="ECO:0000256" key="1">
    <source>
        <dbReference type="ARBA" id="ARBA00000085"/>
    </source>
</evidence>
<evidence type="ECO:0000313" key="13">
    <source>
        <dbReference type="EMBL" id="OAQ39598.1"/>
    </source>
</evidence>
<dbReference type="InterPro" id="IPR004358">
    <property type="entry name" value="Sig_transdc_His_kin-like_C"/>
</dbReference>
<keyword evidence="4" id="KW-0808">Transferase</keyword>
<evidence type="ECO:0000256" key="7">
    <source>
        <dbReference type="ARBA" id="ARBA00022840"/>
    </source>
</evidence>
<dbReference type="InterPro" id="IPR036890">
    <property type="entry name" value="HATPase_C_sf"/>
</dbReference>
<dbReference type="GO" id="GO:0007234">
    <property type="term" value="P:osmosensory signaling via phosphorelay pathway"/>
    <property type="evidence" value="ECO:0007669"/>
    <property type="project" value="TreeGrafter"/>
</dbReference>
<evidence type="ECO:0000256" key="8">
    <source>
        <dbReference type="ARBA" id="ARBA00023012"/>
    </source>
</evidence>
<reference evidence="13 14" key="1">
    <citation type="submission" date="2016-04" db="EMBL/GenBank/DDBJ databases">
        <authorList>
            <person name="Evans L.H."/>
            <person name="Alamgir A."/>
            <person name="Owens N."/>
            <person name="Weber N.D."/>
            <person name="Virtaneva K."/>
            <person name="Barbian K."/>
            <person name="Babar A."/>
            <person name="Rosenke K."/>
        </authorList>
    </citation>
    <scope>NUCLEOTIDE SEQUENCE [LARGE SCALE GENOMIC DNA]</scope>
    <source>
        <strain evidence="13 14">CCM 8644</strain>
    </source>
</reference>
<keyword evidence="7" id="KW-0067">ATP-binding</keyword>
<keyword evidence="10" id="KW-0175">Coiled coil</keyword>
<dbReference type="GO" id="GO:0000155">
    <property type="term" value="F:phosphorelay sensor kinase activity"/>
    <property type="evidence" value="ECO:0007669"/>
    <property type="project" value="InterPro"/>
</dbReference>
<evidence type="ECO:0000256" key="6">
    <source>
        <dbReference type="ARBA" id="ARBA00022777"/>
    </source>
</evidence>
<gene>
    <name evidence="13" type="ORF">A5893_08380</name>
</gene>
<dbReference type="EMBL" id="LWHJ01000027">
    <property type="protein sequence ID" value="OAQ39598.1"/>
    <property type="molecule type" value="Genomic_DNA"/>
</dbReference>
<dbReference type="InterPro" id="IPR019734">
    <property type="entry name" value="TPR_rpt"/>
</dbReference>
<dbReference type="PROSITE" id="PS50109">
    <property type="entry name" value="HIS_KIN"/>
    <property type="match status" value="1"/>
</dbReference>
<keyword evidence="11" id="KW-0472">Membrane</keyword>
<dbReference type="CDD" id="cd00082">
    <property type="entry name" value="HisKA"/>
    <property type="match status" value="1"/>
</dbReference>
<dbReference type="STRING" id="1826909.A5893_08380"/>
<dbReference type="SMART" id="SM00028">
    <property type="entry name" value="TPR"/>
    <property type="match status" value="5"/>
</dbReference>
<evidence type="ECO:0000256" key="11">
    <source>
        <dbReference type="SAM" id="Phobius"/>
    </source>
</evidence>
<keyword evidence="14" id="KW-1185">Reference proteome</keyword>
<dbReference type="Proteomes" id="UP000078459">
    <property type="component" value="Unassembled WGS sequence"/>
</dbReference>
<keyword evidence="11" id="KW-0812">Transmembrane</keyword>
<feature type="transmembrane region" description="Helical" evidence="11">
    <location>
        <begin position="365"/>
        <end position="385"/>
    </location>
</feature>
<keyword evidence="3" id="KW-0597">Phosphoprotein</keyword>
<keyword evidence="6" id="KW-0418">Kinase</keyword>
<dbReference type="EC" id="2.7.13.3" evidence="2"/>
<dbReference type="InterPro" id="IPR011990">
    <property type="entry name" value="TPR-like_helical_dom_sf"/>
</dbReference>
<evidence type="ECO:0000256" key="9">
    <source>
        <dbReference type="PROSITE-ProRule" id="PRU00339"/>
    </source>
</evidence>
<feature type="repeat" description="TPR" evidence="9">
    <location>
        <begin position="89"/>
        <end position="122"/>
    </location>
</feature>